<dbReference type="SUPFAM" id="SSF81336">
    <property type="entry name" value="F1F0 ATP synthase subunit A"/>
    <property type="match status" value="1"/>
</dbReference>
<dbReference type="PROSITE" id="PS00449">
    <property type="entry name" value="ATPASE_A"/>
    <property type="match status" value="1"/>
</dbReference>
<keyword evidence="17" id="KW-1185">Reference proteome</keyword>
<feature type="transmembrane region" description="Helical" evidence="12">
    <location>
        <begin position="211"/>
        <end position="229"/>
    </location>
</feature>
<dbReference type="Pfam" id="PF00119">
    <property type="entry name" value="ATP-synt_A"/>
    <property type="match status" value="1"/>
</dbReference>
<dbReference type="HAMAP" id="MF_01393">
    <property type="entry name" value="ATP_synth_a_bact"/>
    <property type="match status" value="1"/>
</dbReference>
<dbReference type="OrthoDB" id="5976622at2759"/>
<keyword evidence="6" id="KW-0375">Hydrogen ion transport</keyword>
<evidence type="ECO:0000256" key="2">
    <source>
        <dbReference type="ARBA" id="ARBA00006810"/>
    </source>
</evidence>
<evidence type="ECO:0000313" key="15">
    <source>
        <dbReference type="EMBL" id="KAA0145531.1"/>
    </source>
</evidence>
<comment type="caution">
    <text evidence="15">The sequence shown here is derived from an EMBL/GenBank/DDBJ whole genome shotgun (WGS) entry which is preliminary data.</text>
</comment>
<feature type="transmembrane region" description="Helical" evidence="12">
    <location>
        <begin position="317"/>
        <end position="335"/>
    </location>
</feature>
<gene>
    <name evidence="15" type="primary">MT-ATP6</name>
    <name evidence="16" type="ORF">FNF27_10054</name>
    <name evidence="14" type="ORF">FNF28_10049</name>
    <name evidence="13" type="ORF">FNF29_10052</name>
    <name evidence="15" type="ORF">FNF31_10054</name>
</gene>
<evidence type="ECO:0000256" key="12">
    <source>
        <dbReference type="SAM" id="Phobius"/>
    </source>
</evidence>
<dbReference type="Proteomes" id="UP000322899">
    <property type="component" value="Mitochondrion MT"/>
</dbReference>
<keyword evidence="9 12" id="KW-0472">Membrane</keyword>
<keyword evidence="3" id="KW-0813">Transport</keyword>
<dbReference type="PRINTS" id="PR00123">
    <property type="entry name" value="ATPASEA"/>
</dbReference>
<organism evidence="15">
    <name type="scientific">Cafeteria roenbergensis</name>
    <name type="common">Marine flagellate</name>
    <dbReference type="NCBI Taxonomy" id="33653"/>
    <lineage>
        <taxon>Eukaryota</taxon>
        <taxon>Sar</taxon>
        <taxon>Stramenopiles</taxon>
        <taxon>Bigyra</taxon>
        <taxon>Opalozoa</taxon>
        <taxon>Bicosoecida</taxon>
        <taxon>Cafeteriaceae</taxon>
        <taxon>Cafeteria</taxon>
    </lineage>
</organism>
<dbReference type="PANTHER" id="PTHR11410">
    <property type="entry name" value="ATP SYNTHASE SUBUNIT A"/>
    <property type="match status" value="1"/>
</dbReference>
<keyword evidence="8" id="KW-0406">Ion transport</keyword>
<evidence type="ECO:0000313" key="16">
    <source>
        <dbReference type="EMBL" id="KAA0158049.1"/>
    </source>
</evidence>
<dbReference type="EMBL" id="VLTL01000396">
    <property type="protein sequence ID" value="KAA0145493.1"/>
    <property type="molecule type" value="Genomic_DNA"/>
</dbReference>
<name>A0A5A8C0S0_CAFRO</name>
<dbReference type="InterPro" id="IPR000568">
    <property type="entry name" value="ATP_synth_F0_asu"/>
</dbReference>
<geneLocation type="mitochondrion" evidence="15"/>
<sequence>MLNLLLNNFNFLFSPFEGFKIASWNQNIFTLNEDIFFFNEPLWLWNVSSSVSSSFLNDLIWFVSNDGLLISLAIFILFFVSFQFFGSDKSSTDSSTFSEVLIIFLILITFTFLGQSLFFYSQILEGNSLILSSAVTESFFLDFFFNKDLWGFFLILLFFFLLSSGSLSNLTLFPKGDLDHFSNSFYTFSLDLFSSTLELRTEKEVQNFQEFFWKVNAIFGFIFLANSIGMIPFSTTITSNLTNTFFIAFTVFFVVIGTMVFEKGFTHFLELFLPSGTPLGLIPILVPLELFSYSFRLVSLSVRLFANMFAGHTLMKVFSGFSWSLLLVGGSFTLIHYLPVLILFALTLLELGVAAIQSYVFAVLSLLYIRDIFAGH</sequence>
<dbReference type="NCBIfam" id="TIGR01131">
    <property type="entry name" value="ATP_synt_6_or_A"/>
    <property type="match status" value="1"/>
</dbReference>
<evidence type="ECO:0000256" key="3">
    <source>
        <dbReference type="ARBA" id="ARBA00022448"/>
    </source>
</evidence>
<evidence type="ECO:0000256" key="4">
    <source>
        <dbReference type="ARBA" id="ARBA00022547"/>
    </source>
</evidence>
<dbReference type="GO" id="GO:0005743">
    <property type="term" value="C:mitochondrial inner membrane"/>
    <property type="evidence" value="ECO:0007669"/>
    <property type="project" value="UniProtKB-SubCell"/>
</dbReference>
<evidence type="ECO:0000256" key="7">
    <source>
        <dbReference type="ARBA" id="ARBA00022989"/>
    </source>
</evidence>
<dbReference type="CDD" id="cd00310">
    <property type="entry name" value="ATP-synt_Fo_a_6"/>
    <property type="match status" value="1"/>
</dbReference>
<feature type="transmembrane region" description="Helical" evidence="12">
    <location>
        <begin position="241"/>
        <end position="261"/>
    </location>
</feature>
<evidence type="ECO:0000256" key="1">
    <source>
        <dbReference type="ARBA" id="ARBA00004141"/>
    </source>
</evidence>
<dbReference type="GO" id="GO:0046933">
    <property type="term" value="F:proton-transporting ATP synthase activity, rotational mechanism"/>
    <property type="evidence" value="ECO:0007669"/>
    <property type="project" value="TreeGrafter"/>
</dbReference>
<dbReference type="Gene3D" id="1.20.120.220">
    <property type="entry name" value="ATP synthase, F0 complex, subunit A"/>
    <property type="match status" value="1"/>
</dbReference>
<dbReference type="InterPro" id="IPR045083">
    <property type="entry name" value="ATP_synth_F0_asu_bact/mt"/>
</dbReference>
<comment type="similarity">
    <text evidence="2">Belongs to the ATPase A chain family.</text>
</comment>
<evidence type="ECO:0000256" key="10">
    <source>
        <dbReference type="ARBA" id="ARBA00023310"/>
    </source>
</evidence>
<dbReference type="EMBL" id="VLTM01000270">
    <property type="protein sequence ID" value="KAA0145531.1"/>
    <property type="molecule type" value="Genomic_DNA"/>
</dbReference>
<dbReference type="EMBL" id="VLTO01000218">
    <property type="protein sequence ID" value="KAA0158049.1"/>
    <property type="molecule type" value="Genomic_DNA"/>
</dbReference>
<dbReference type="PANTHER" id="PTHR11410:SF0">
    <property type="entry name" value="ATP SYNTHASE SUBUNIT A"/>
    <property type="match status" value="1"/>
</dbReference>
<protein>
    <recommendedName>
        <fullName evidence="11">ATP synthase subunit a</fullName>
    </recommendedName>
</protein>
<evidence type="ECO:0000256" key="6">
    <source>
        <dbReference type="ARBA" id="ARBA00022781"/>
    </source>
</evidence>
<keyword evidence="10" id="KW-0066">ATP synthesis</keyword>
<evidence type="ECO:0000256" key="5">
    <source>
        <dbReference type="ARBA" id="ARBA00022692"/>
    </source>
</evidence>
<evidence type="ECO:0000256" key="8">
    <source>
        <dbReference type="ARBA" id="ARBA00023065"/>
    </source>
</evidence>
<evidence type="ECO:0000313" key="14">
    <source>
        <dbReference type="EMBL" id="KAA0145493.1"/>
    </source>
</evidence>
<dbReference type="Proteomes" id="UP000324907">
    <property type="component" value="Mitochondrion MT"/>
</dbReference>
<feature type="transmembrane region" description="Helical" evidence="12">
    <location>
        <begin position="100"/>
        <end position="120"/>
    </location>
</feature>
<keyword evidence="7 12" id="KW-1133">Transmembrane helix</keyword>
<comment type="subcellular location">
    <subcellularLocation>
        <location evidence="1">Membrane</location>
        <topology evidence="1">Multi-pass membrane protein</topology>
    </subcellularLocation>
    <subcellularLocation>
        <location evidence="11">Mitochondrion inner membrane</location>
        <topology evidence="11">Multi-pass membrane protein</topology>
    </subcellularLocation>
</comment>
<dbReference type="Proteomes" id="UP000325113">
    <property type="component" value="Mitochondrion MT"/>
</dbReference>
<keyword evidence="15" id="KW-0496">Mitochondrion</keyword>
<feature type="transmembrane region" description="Helical" evidence="12">
    <location>
        <begin position="152"/>
        <end position="173"/>
    </location>
</feature>
<dbReference type="InterPro" id="IPR035908">
    <property type="entry name" value="F0_ATP_A_sf"/>
</dbReference>
<keyword evidence="5 12" id="KW-0812">Transmembrane</keyword>
<feature type="transmembrane region" description="Helical" evidence="12">
    <location>
        <begin position="59"/>
        <end position="80"/>
    </location>
</feature>
<evidence type="ECO:0000256" key="9">
    <source>
        <dbReference type="ARBA" id="ARBA00023136"/>
    </source>
</evidence>
<dbReference type="EMBL" id="VLTN01000170">
    <property type="protein sequence ID" value="KAA0145459.1"/>
    <property type="molecule type" value="Genomic_DNA"/>
</dbReference>
<reference evidence="15 17" key="1">
    <citation type="submission" date="2019-07" db="EMBL/GenBank/DDBJ databases">
        <title>Genomes of Cafeteria roenbergensis.</title>
        <authorList>
            <person name="Fischer M.G."/>
            <person name="Hackl T."/>
            <person name="Roman M."/>
        </authorList>
    </citation>
    <scope>NUCLEOTIDE SEQUENCE [LARGE SCALE GENOMIC DNA]</scope>
    <source>
        <strain evidence="13 17">BVI</strain>
        <strain evidence="15">Cflag</strain>
        <strain evidence="16">E4-10P</strain>
        <strain evidence="14">RCC970-E3</strain>
    </source>
</reference>
<evidence type="ECO:0000313" key="13">
    <source>
        <dbReference type="EMBL" id="KAA0145459.1"/>
    </source>
</evidence>
<proteinExistence type="inferred from homology"/>
<evidence type="ECO:0000256" key="11">
    <source>
        <dbReference type="RuleBase" id="RU004450"/>
    </source>
</evidence>
<dbReference type="InterPro" id="IPR023011">
    <property type="entry name" value="ATP_synth_F0_asu_AS"/>
</dbReference>
<dbReference type="Proteomes" id="UP000323011">
    <property type="component" value="Mitochondrion MT"/>
</dbReference>
<evidence type="ECO:0000313" key="17">
    <source>
        <dbReference type="Proteomes" id="UP000323011"/>
    </source>
</evidence>
<dbReference type="AlphaFoldDB" id="A0A5A8C0S0"/>
<dbReference type="GO" id="GO:0045259">
    <property type="term" value="C:proton-transporting ATP synthase complex"/>
    <property type="evidence" value="ECO:0007669"/>
    <property type="project" value="UniProtKB-KW"/>
</dbReference>
<accession>A0A5A8C0S0</accession>
<feature type="transmembrane region" description="Helical" evidence="12">
    <location>
        <begin position="281"/>
        <end position="305"/>
    </location>
</feature>
<keyword evidence="4" id="KW-0138">CF(0)</keyword>
<feature type="transmembrane region" description="Helical" evidence="12">
    <location>
        <begin position="341"/>
        <end position="369"/>
    </location>
</feature>